<gene>
    <name evidence="1" type="ORF">XENOCAPTIV_018875</name>
</gene>
<evidence type="ECO:0008006" key="3">
    <source>
        <dbReference type="Google" id="ProtNLM"/>
    </source>
</evidence>
<evidence type="ECO:0000313" key="1">
    <source>
        <dbReference type="EMBL" id="MEQ2204813.1"/>
    </source>
</evidence>
<proteinExistence type="predicted"/>
<dbReference type="Proteomes" id="UP001434883">
    <property type="component" value="Unassembled WGS sequence"/>
</dbReference>
<protein>
    <recommendedName>
        <fullName evidence="3">Secreted protein</fullName>
    </recommendedName>
</protein>
<sequence>MGFKPTKVLFSVRFEFFFCAASFRISPYRKLLVLGLRTLFFLHEAPGLFAYQQYHLNNSNGHCSLRLYIINLQTTVMRRAEQSDSVHSSLYSSILLERL</sequence>
<dbReference type="EMBL" id="JAHRIN010037585">
    <property type="protein sequence ID" value="MEQ2204813.1"/>
    <property type="molecule type" value="Genomic_DNA"/>
</dbReference>
<evidence type="ECO:0000313" key="2">
    <source>
        <dbReference type="Proteomes" id="UP001434883"/>
    </source>
</evidence>
<accession>A0ABV0R9G9</accession>
<reference evidence="1 2" key="1">
    <citation type="submission" date="2021-06" db="EMBL/GenBank/DDBJ databases">
        <authorList>
            <person name="Palmer J.M."/>
        </authorList>
    </citation>
    <scope>NUCLEOTIDE SEQUENCE [LARGE SCALE GENOMIC DNA]</scope>
    <source>
        <strain evidence="1 2">XC_2019</strain>
        <tissue evidence="1">Muscle</tissue>
    </source>
</reference>
<name>A0ABV0R9G9_9TELE</name>
<organism evidence="1 2">
    <name type="scientific">Xenoophorus captivus</name>
    <dbReference type="NCBI Taxonomy" id="1517983"/>
    <lineage>
        <taxon>Eukaryota</taxon>
        <taxon>Metazoa</taxon>
        <taxon>Chordata</taxon>
        <taxon>Craniata</taxon>
        <taxon>Vertebrata</taxon>
        <taxon>Euteleostomi</taxon>
        <taxon>Actinopterygii</taxon>
        <taxon>Neopterygii</taxon>
        <taxon>Teleostei</taxon>
        <taxon>Neoteleostei</taxon>
        <taxon>Acanthomorphata</taxon>
        <taxon>Ovalentaria</taxon>
        <taxon>Atherinomorphae</taxon>
        <taxon>Cyprinodontiformes</taxon>
        <taxon>Goodeidae</taxon>
        <taxon>Xenoophorus</taxon>
    </lineage>
</organism>
<comment type="caution">
    <text evidence="1">The sequence shown here is derived from an EMBL/GenBank/DDBJ whole genome shotgun (WGS) entry which is preliminary data.</text>
</comment>
<keyword evidence="2" id="KW-1185">Reference proteome</keyword>